<dbReference type="RefSeq" id="XP_031571273.1">
    <property type="nucleotide sequence ID" value="XM_031715413.1"/>
</dbReference>
<dbReference type="Gene3D" id="2.10.25.140">
    <property type="match status" value="5"/>
</dbReference>
<dbReference type="GO" id="GO:0007154">
    <property type="term" value="P:cell communication"/>
    <property type="evidence" value="ECO:0007669"/>
    <property type="project" value="InterPro"/>
</dbReference>
<reference evidence="9" key="1">
    <citation type="submission" date="2025-08" db="UniProtKB">
        <authorList>
            <consortium name="RefSeq"/>
        </authorList>
    </citation>
    <scope>IDENTIFICATION</scope>
    <source>
        <tissue evidence="9">Tentacle</tissue>
    </source>
</reference>
<dbReference type="GeneID" id="116305481"/>
<dbReference type="FunFam" id="2.10.25.140:FF:000001">
    <property type="entry name" value="Delta-like protein"/>
    <property type="match status" value="2"/>
</dbReference>
<keyword evidence="2 6" id="KW-0245">EGF-like domain</keyword>
<sequence>MQHCVMDKVDSSGRINVVYTRFRNPSGEDANGVDCDPWVQGRQCDTFLKICVASPTPPTSSNCPTKISKQNADSFTMNIPINPPPFNALRRPYGFYVAAWDNDIGNDDLIDTFSYTFTNQPTPNGLTHWYIPQSNCTKYCIPRNDSRGYYQCDGNGDKVCLTNWYIPQSNCTKYCIPRNDSRGHYQCDGNGGKVCLTNWYIPQSNCTKYCKPRDDIFGHFKCNTTTGDKICHVSWHGQNCTNKVASSGRINVVFTRFQNPSGEDVNGKYCELASKCDTFLKICVASPTPPTSSSCPTKISKQNADSFTMNIPINPPPFNVLRRPYGFYVAAWDNDDLSSDDLIDTFSYTFTNQPTPNGTIPPWTSLSVNGTRTISVKCTLDFKYRIYCDRHYYGQRCDKHCQYTDSDNTGHYRCNNNGDKVCLTHWYIPQSNCTKYCRPRDDIFGHFKCNTTTGDKICHVSWHGQNCTNKAASSGRIDIVFTRFRNPSGEDSDGGYCDTWAQGRACDTYLKICAASPTPPTSSNCPTKISNQGNSFFMNIPINPPPFNALSVGTAFFSALFSSFMH</sequence>
<comment type="subcellular location">
    <subcellularLocation>
        <location evidence="6">Membrane</location>
        <topology evidence="6">Single-pass type I membrane protein</topology>
    </subcellularLocation>
</comment>
<evidence type="ECO:0000256" key="6">
    <source>
        <dbReference type="RuleBase" id="RU280815"/>
    </source>
</evidence>
<keyword evidence="3 6" id="KW-0677">Repeat</keyword>
<evidence type="ECO:0000259" key="7">
    <source>
        <dbReference type="PROSITE" id="PS51051"/>
    </source>
</evidence>
<dbReference type="SMART" id="SM00051">
    <property type="entry name" value="DSL"/>
    <property type="match status" value="4"/>
</dbReference>
<evidence type="ECO:0000256" key="5">
    <source>
        <dbReference type="PROSITE-ProRule" id="PRU00377"/>
    </source>
</evidence>
<gene>
    <name evidence="9" type="primary">LOC116305481</name>
</gene>
<dbReference type="Proteomes" id="UP000515163">
    <property type="component" value="Unplaced"/>
</dbReference>
<dbReference type="PROSITE" id="PS51051">
    <property type="entry name" value="DSL"/>
    <property type="match status" value="1"/>
</dbReference>
<dbReference type="AlphaFoldDB" id="A0A6P8IZB4"/>
<dbReference type="Pfam" id="PF01414">
    <property type="entry name" value="DSL"/>
    <property type="match status" value="5"/>
</dbReference>
<feature type="domain" description="DSL" evidence="7">
    <location>
        <begin position="386"/>
        <end position="431"/>
    </location>
</feature>
<dbReference type="GO" id="GO:0016020">
    <property type="term" value="C:membrane"/>
    <property type="evidence" value="ECO:0007669"/>
    <property type="project" value="UniProtKB-SubCell"/>
</dbReference>
<protein>
    <recommendedName>
        <fullName evidence="6">Delta-like protein</fullName>
    </recommendedName>
</protein>
<feature type="disulfide bond" evidence="5">
    <location>
        <begin position="388"/>
        <end position="397"/>
    </location>
</feature>
<organism evidence="8 9">
    <name type="scientific">Actinia tenebrosa</name>
    <name type="common">Australian red waratah sea anemone</name>
    <dbReference type="NCBI Taxonomy" id="6105"/>
    <lineage>
        <taxon>Eukaryota</taxon>
        <taxon>Metazoa</taxon>
        <taxon>Cnidaria</taxon>
        <taxon>Anthozoa</taxon>
        <taxon>Hexacorallia</taxon>
        <taxon>Actiniaria</taxon>
        <taxon>Actiniidae</taxon>
        <taxon>Actinia</taxon>
    </lineage>
</organism>
<evidence type="ECO:0000256" key="3">
    <source>
        <dbReference type="ARBA" id="ARBA00022737"/>
    </source>
</evidence>
<keyword evidence="6" id="KW-0732">Signal</keyword>
<evidence type="ECO:0000256" key="2">
    <source>
        <dbReference type="ARBA" id="ARBA00022536"/>
    </source>
</evidence>
<evidence type="ECO:0000313" key="8">
    <source>
        <dbReference type="Proteomes" id="UP000515163"/>
    </source>
</evidence>
<keyword evidence="4 5" id="KW-1015">Disulfide bond</keyword>
<comment type="function">
    <text evidence="6">Putative Notch ligand involved in the mediation of Notch signaling.</text>
</comment>
<dbReference type="InterPro" id="IPR001774">
    <property type="entry name" value="DSL"/>
</dbReference>
<evidence type="ECO:0000313" key="9">
    <source>
        <dbReference type="RefSeq" id="XP_031571273.1"/>
    </source>
</evidence>
<dbReference type="Gene3D" id="2.60.40.3510">
    <property type="match status" value="1"/>
</dbReference>
<keyword evidence="6" id="KW-0472">Membrane</keyword>
<dbReference type="OrthoDB" id="5980124at2759"/>
<evidence type="ECO:0000256" key="1">
    <source>
        <dbReference type="ARBA" id="ARBA00022473"/>
    </source>
</evidence>
<keyword evidence="6" id="KW-1133">Transmembrane helix</keyword>
<keyword evidence="1 6" id="KW-0217">Developmental protein</keyword>
<accession>A0A6P8IZB4</accession>
<keyword evidence="6" id="KW-0812">Transmembrane</keyword>
<proteinExistence type="predicted"/>
<keyword evidence="8" id="KW-1185">Reference proteome</keyword>
<dbReference type="KEGG" id="aten:116305481"/>
<evidence type="ECO:0000256" key="4">
    <source>
        <dbReference type="ARBA" id="ARBA00023157"/>
    </source>
</evidence>
<dbReference type="InParanoid" id="A0A6P8IZB4"/>
<name>A0A6P8IZB4_ACTTE</name>
<comment type="caution">
    <text evidence="5">Lacks conserved residue(s) required for the propagation of feature annotation.</text>
</comment>